<dbReference type="Proteomes" id="UP001597110">
    <property type="component" value="Unassembled WGS sequence"/>
</dbReference>
<protein>
    <recommendedName>
        <fullName evidence="3">Zinc ribbon domain-containing protein</fullName>
    </recommendedName>
</protein>
<sequence length="120" mass="13506">MPRNLYCWRCDMVLPMLDEAEWAQLAPLLDGAIENIQRYRQQHGVALSDVPIPRMYWAASEMYQSLTGSVSPKPEAIWHHRIADYGPPCTHCGKPLRTPRAKLCVACGRDRVPGDPPPPA</sequence>
<dbReference type="EMBL" id="JBHTIF010000005">
    <property type="protein sequence ID" value="MFD0727302.1"/>
    <property type="molecule type" value="Genomic_DNA"/>
</dbReference>
<gene>
    <name evidence="1" type="ORF">ACFQ0E_17035</name>
</gene>
<reference evidence="2" key="1">
    <citation type="journal article" date="2019" name="Int. J. Syst. Evol. Microbiol.">
        <title>The Global Catalogue of Microorganisms (GCM) 10K type strain sequencing project: providing services to taxonomists for standard genome sequencing and annotation.</title>
        <authorList>
            <consortium name="The Broad Institute Genomics Platform"/>
            <consortium name="The Broad Institute Genome Sequencing Center for Infectious Disease"/>
            <person name="Wu L."/>
            <person name="Ma J."/>
        </authorList>
    </citation>
    <scope>NUCLEOTIDE SEQUENCE [LARGE SCALE GENOMIC DNA]</scope>
    <source>
        <strain evidence="2">CCUG 55585</strain>
    </source>
</reference>
<evidence type="ECO:0000313" key="1">
    <source>
        <dbReference type="EMBL" id="MFD0727302.1"/>
    </source>
</evidence>
<name>A0ABW2YHT0_9GAMM</name>
<evidence type="ECO:0000313" key="2">
    <source>
        <dbReference type="Proteomes" id="UP001597110"/>
    </source>
</evidence>
<comment type="caution">
    <text evidence="1">The sequence shown here is derived from an EMBL/GenBank/DDBJ whole genome shotgun (WGS) entry which is preliminary data.</text>
</comment>
<proteinExistence type="predicted"/>
<dbReference type="RefSeq" id="WP_386825893.1">
    <property type="nucleotide sequence ID" value="NZ_JBHTIF010000005.1"/>
</dbReference>
<evidence type="ECO:0008006" key="3">
    <source>
        <dbReference type="Google" id="ProtNLM"/>
    </source>
</evidence>
<organism evidence="1 2">
    <name type="scientific">Lysobacter brunescens</name>
    <dbReference type="NCBI Taxonomy" id="262323"/>
    <lineage>
        <taxon>Bacteria</taxon>
        <taxon>Pseudomonadati</taxon>
        <taxon>Pseudomonadota</taxon>
        <taxon>Gammaproteobacteria</taxon>
        <taxon>Lysobacterales</taxon>
        <taxon>Lysobacteraceae</taxon>
        <taxon>Lysobacter</taxon>
    </lineage>
</organism>
<accession>A0ABW2YHT0</accession>
<keyword evidence="2" id="KW-1185">Reference proteome</keyword>